<evidence type="ECO:0000313" key="1">
    <source>
        <dbReference type="EMBL" id="OWZ08996.1"/>
    </source>
</evidence>
<evidence type="ECO:0000313" key="2">
    <source>
        <dbReference type="Proteomes" id="UP000198211"/>
    </source>
</evidence>
<comment type="caution">
    <text evidence="1">The sequence shown here is derived from an EMBL/GenBank/DDBJ whole genome shotgun (WGS) entry which is preliminary data.</text>
</comment>
<sequence length="149" mass="17119">MKKSFLSCNHRLARLTYAKKYVQLTPEAWEGILFTTKPNWSFKVLWTGSVCRRKHEAFSEKATFSTFKNGRDAVLVLGYICGKGVGRIHIGSESTIGDYYCKVLRTKVPTPRSLKIYSPLPRSYWIIFLLTKPNLPGRAFKNSLRKILN</sequence>
<dbReference type="OrthoDB" id="115694at2759"/>
<dbReference type="AlphaFoldDB" id="A0A225VU67"/>
<keyword evidence="2" id="KW-1185">Reference proteome</keyword>
<reference evidence="2" key="1">
    <citation type="submission" date="2017-03" db="EMBL/GenBank/DDBJ databases">
        <title>Phytopthora megakarya and P. palmivora, two closely related causual agents of cacao black pod achieved similar genome size and gene model numbers by different mechanisms.</title>
        <authorList>
            <person name="Ali S."/>
            <person name="Shao J."/>
            <person name="Larry D.J."/>
            <person name="Kronmiller B."/>
            <person name="Shen D."/>
            <person name="Strem M.D."/>
            <person name="Melnick R.L."/>
            <person name="Guiltinan M.J."/>
            <person name="Tyler B.M."/>
            <person name="Meinhardt L.W."/>
            <person name="Bailey B.A."/>
        </authorList>
    </citation>
    <scope>NUCLEOTIDE SEQUENCE [LARGE SCALE GENOMIC DNA]</scope>
    <source>
        <strain evidence="2">zdho120</strain>
    </source>
</reference>
<dbReference type="EMBL" id="NBNE01002950">
    <property type="protein sequence ID" value="OWZ08996.1"/>
    <property type="molecule type" value="Genomic_DNA"/>
</dbReference>
<accession>A0A225VU67</accession>
<gene>
    <name evidence="1" type="ORF">PHMEG_00018367</name>
</gene>
<dbReference type="InterPro" id="IPR036397">
    <property type="entry name" value="RNaseH_sf"/>
</dbReference>
<dbReference type="Gene3D" id="3.30.420.10">
    <property type="entry name" value="Ribonuclease H-like superfamily/Ribonuclease H"/>
    <property type="match status" value="1"/>
</dbReference>
<organism evidence="1 2">
    <name type="scientific">Phytophthora megakarya</name>
    <dbReference type="NCBI Taxonomy" id="4795"/>
    <lineage>
        <taxon>Eukaryota</taxon>
        <taxon>Sar</taxon>
        <taxon>Stramenopiles</taxon>
        <taxon>Oomycota</taxon>
        <taxon>Peronosporomycetes</taxon>
        <taxon>Peronosporales</taxon>
        <taxon>Peronosporaceae</taxon>
        <taxon>Phytophthora</taxon>
    </lineage>
</organism>
<dbReference type="GO" id="GO:0003676">
    <property type="term" value="F:nucleic acid binding"/>
    <property type="evidence" value="ECO:0007669"/>
    <property type="project" value="InterPro"/>
</dbReference>
<dbReference type="Proteomes" id="UP000198211">
    <property type="component" value="Unassembled WGS sequence"/>
</dbReference>
<name>A0A225VU67_9STRA</name>
<protein>
    <submittedName>
        <fullName evidence="1">Transposase</fullName>
    </submittedName>
</protein>
<proteinExistence type="predicted"/>